<feature type="compositionally biased region" description="Low complexity" evidence="1">
    <location>
        <begin position="583"/>
        <end position="598"/>
    </location>
</feature>
<dbReference type="InterPro" id="IPR013745">
    <property type="entry name" value="Bit61/PRR5"/>
</dbReference>
<feature type="region of interest" description="Disordered" evidence="1">
    <location>
        <begin position="1"/>
        <end position="67"/>
    </location>
</feature>
<dbReference type="EMBL" id="GL945479">
    <property type="protein sequence ID" value="EGN99644.1"/>
    <property type="molecule type" value="Genomic_DNA"/>
</dbReference>
<organism evidence="3">
    <name type="scientific">Serpula lacrymans var. lacrymans (strain S7.3)</name>
    <name type="common">Dry rot fungus</name>
    <dbReference type="NCBI Taxonomy" id="936435"/>
    <lineage>
        <taxon>Eukaryota</taxon>
        <taxon>Fungi</taxon>
        <taxon>Dikarya</taxon>
        <taxon>Basidiomycota</taxon>
        <taxon>Agaricomycotina</taxon>
        <taxon>Agaricomycetes</taxon>
        <taxon>Agaricomycetidae</taxon>
        <taxon>Boletales</taxon>
        <taxon>Coniophorineae</taxon>
        <taxon>Serpulaceae</taxon>
        <taxon>Serpula</taxon>
    </lineage>
</organism>
<protein>
    <recommendedName>
        <fullName evidence="4">HbrB-domain-containing protein</fullName>
    </recommendedName>
</protein>
<sequence length="829" mass="88803">MLLSRARRSYEHSESSTPQSGSSTGTSLDEGEISGVDVEHGQKKEGKAGDRHRRSASSSDATPRPAAVIPRVLFGTTAGAQQEHPAHRQSLDTYNDDDLLSVAGLDLRVAAGGHNPNKNIFTSDSFFSFARPRFSSHQDSIQQIQNTHHTASRRLAGFLSSSPSRSPQRSHSHSRSDTNSKGGLAVPSAESREHTNVMASSVSSANTLSKGHTSPSKASARTYDSKLVSREMHRLGTLSPAHSHSHTLASSLTANPSSSTLALAPSSASIATSGTYVGGSSSVLGVPSGAISVNSGHVIALGMGGLDRDNPWGTLHVHVLPLFNEEPLRVPIIHTYDFTYPPNHREDLNTLVKKHIQAVLSASPSKALSTLENDALELVGAGMITLNAKLVGFGEAKFSSDSKLPNVDEDLLLPRLVEIWSFFWDQILPYVEGVLLPLQTDPLLSSLYRNPKQHRTSSPTRQGAKPSSFSPSYGSPSSMSYGSPGSTTSSYATSTTTIDVRSIALRAFRDKVVLPLHASLLARLSPPLVRETLLVLTSQKSHRVNPHPHTHTHPASLSPSNPYLHRPTNHTHSQADAQPTTGSLLRALSSALQSQAQHHQAHNRTSTHSPNSPRSLYTHTSPHSYGRTQVPGAHASIFGSSISLGVGGMIGRAPSFLSGGTPRDRRGRVAGKGKGSTASLGGRVDEDGGELGTAVATKRRFGRVGSYELDGRDVDLEGDEYDGGETPRVGVGAERLREREKERERGRVVLESLRSPAAFHNDDDAAGYHRASVGGWGLGAGSEEHVGGEEEEDDEDEQMDWDQAQAVVERMVGMKPMESPTETTRRRGT</sequence>
<dbReference type="eggNOG" id="ENOG502RZ40">
    <property type="taxonomic scope" value="Eukaryota"/>
</dbReference>
<evidence type="ECO:0000313" key="3">
    <source>
        <dbReference type="Proteomes" id="UP000008063"/>
    </source>
</evidence>
<dbReference type="STRING" id="936435.F8PUC4"/>
<dbReference type="PANTHER" id="PTHR32428">
    <property type="entry name" value="TARGET OF RAPAMYCIN COMPLEX 2 SUBUNIT BIT61-RELATED"/>
    <property type="match status" value="1"/>
</dbReference>
<dbReference type="Pfam" id="PF08539">
    <property type="entry name" value="HbrB"/>
    <property type="match status" value="1"/>
</dbReference>
<evidence type="ECO:0000256" key="1">
    <source>
        <dbReference type="SAM" id="MobiDB-lite"/>
    </source>
</evidence>
<dbReference type="InParanoid" id="F8PUC4"/>
<dbReference type="OMA" id="YRTPKSH"/>
<evidence type="ECO:0008006" key="4">
    <source>
        <dbReference type="Google" id="ProtNLM"/>
    </source>
</evidence>
<feature type="compositionally biased region" description="Acidic residues" evidence="1">
    <location>
        <begin position="789"/>
        <end position="800"/>
    </location>
</feature>
<feature type="compositionally biased region" description="Low complexity" evidence="1">
    <location>
        <begin position="15"/>
        <end position="27"/>
    </location>
</feature>
<dbReference type="GO" id="GO:0038203">
    <property type="term" value="P:TORC2 signaling"/>
    <property type="evidence" value="ECO:0007669"/>
    <property type="project" value="TreeGrafter"/>
</dbReference>
<feature type="region of interest" description="Disordered" evidence="1">
    <location>
        <begin position="449"/>
        <end position="492"/>
    </location>
</feature>
<feature type="region of interest" description="Disordered" evidence="1">
    <location>
        <begin position="541"/>
        <end position="629"/>
    </location>
</feature>
<dbReference type="PANTHER" id="PTHR32428:SF2">
    <property type="entry name" value="TARGET OF RAPAMYCIN COMPLEX 2 SUBUNIT BIT61-RELATED"/>
    <property type="match status" value="1"/>
</dbReference>
<name>F8PUC4_SERL3</name>
<reference evidence="3" key="1">
    <citation type="journal article" date="2011" name="Science">
        <title>The plant cell wall-decomposing machinery underlies the functional diversity of forest fungi.</title>
        <authorList>
            <person name="Eastwood D.C."/>
            <person name="Floudas D."/>
            <person name="Binder M."/>
            <person name="Majcherczyk A."/>
            <person name="Schneider P."/>
            <person name="Aerts A."/>
            <person name="Asiegbu F.O."/>
            <person name="Baker S.E."/>
            <person name="Barry K."/>
            <person name="Bendiksby M."/>
            <person name="Blumentritt M."/>
            <person name="Coutinho P.M."/>
            <person name="Cullen D."/>
            <person name="de Vries R.P."/>
            <person name="Gathman A."/>
            <person name="Goodell B."/>
            <person name="Henrissat B."/>
            <person name="Ihrmark K."/>
            <person name="Kauserud H."/>
            <person name="Kohler A."/>
            <person name="LaButti K."/>
            <person name="Lapidus A."/>
            <person name="Lavin J.L."/>
            <person name="Lee Y.-H."/>
            <person name="Lindquist E."/>
            <person name="Lilly W."/>
            <person name="Lucas S."/>
            <person name="Morin E."/>
            <person name="Murat C."/>
            <person name="Oguiza J.A."/>
            <person name="Park J."/>
            <person name="Pisabarro A.G."/>
            <person name="Riley R."/>
            <person name="Rosling A."/>
            <person name="Salamov A."/>
            <person name="Schmidt O."/>
            <person name="Schmutz J."/>
            <person name="Skrede I."/>
            <person name="Stenlid J."/>
            <person name="Wiebenga A."/>
            <person name="Xie X."/>
            <person name="Kuees U."/>
            <person name="Hibbett D.S."/>
            <person name="Hoffmeister D."/>
            <person name="Hoegberg N."/>
            <person name="Martin F."/>
            <person name="Grigoriev I.V."/>
            <person name="Watkinson S.C."/>
        </authorList>
    </citation>
    <scope>NUCLEOTIDE SEQUENCE [LARGE SCALE GENOMIC DNA]</scope>
    <source>
        <strain evidence="3">strain S7.3</strain>
    </source>
</reference>
<dbReference type="Proteomes" id="UP000008063">
    <property type="component" value="Unassembled WGS sequence"/>
</dbReference>
<feature type="compositionally biased region" description="Polar residues" evidence="1">
    <location>
        <begin position="197"/>
        <end position="219"/>
    </location>
</feature>
<gene>
    <name evidence="2" type="ORF">SERLA73DRAFT_72440</name>
</gene>
<feature type="compositionally biased region" description="Low complexity" evidence="1">
    <location>
        <begin position="467"/>
        <end position="492"/>
    </location>
</feature>
<dbReference type="HOGENOM" id="CLU_016137_1_0_1"/>
<dbReference type="OrthoDB" id="2290221at2759"/>
<feature type="region of interest" description="Disordered" evidence="1">
    <location>
        <begin position="655"/>
        <end position="691"/>
    </location>
</feature>
<dbReference type="AlphaFoldDB" id="F8PUC4"/>
<keyword evidence="3" id="KW-1185">Reference proteome</keyword>
<feature type="compositionally biased region" description="Basic and acidic residues" evidence="1">
    <location>
        <begin position="37"/>
        <end position="49"/>
    </location>
</feature>
<feature type="region of interest" description="Disordered" evidence="1">
    <location>
        <begin position="775"/>
        <end position="829"/>
    </location>
</feature>
<dbReference type="GO" id="GO:0031932">
    <property type="term" value="C:TORC2 complex"/>
    <property type="evidence" value="ECO:0007669"/>
    <property type="project" value="TreeGrafter"/>
</dbReference>
<proteinExistence type="predicted"/>
<feature type="region of interest" description="Disordered" evidence="1">
    <location>
        <begin position="158"/>
        <end position="223"/>
    </location>
</feature>
<accession>F8PUC4</accession>
<feature type="compositionally biased region" description="Polar residues" evidence="1">
    <location>
        <begin position="570"/>
        <end position="582"/>
    </location>
</feature>
<feature type="compositionally biased region" description="Basic residues" evidence="1">
    <location>
        <begin position="541"/>
        <end position="552"/>
    </location>
</feature>
<feature type="compositionally biased region" description="Polar residues" evidence="1">
    <location>
        <begin position="603"/>
        <end position="627"/>
    </location>
</feature>
<evidence type="ECO:0000313" key="2">
    <source>
        <dbReference type="EMBL" id="EGN99644.1"/>
    </source>
</evidence>